<dbReference type="PANTHER" id="PTHR37299">
    <property type="entry name" value="TRANSCRIPTIONAL REGULATOR-RELATED"/>
    <property type="match status" value="1"/>
</dbReference>
<dbReference type="PANTHER" id="PTHR37299:SF1">
    <property type="entry name" value="STAGE 0 SPORULATION PROTEIN A HOMOLOG"/>
    <property type="match status" value="1"/>
</dbReference>
<dbReference type="InterPro" id="IPR001789">
    <property type="entry name" value="Sig_transdc_resp-reg_receiver"/>
</dbReference>
<keyword evidence="1" id="KW-0597">Phosphoprotein</keyword>
<dbReference type="EMBL" id="QPIZ01000002">
    <property type="protein sequence ID" value="RCW38872.1"/>
    <property type="molecule type" value="Genomic_DNA"/>
</dbReference>
<keyword evidence="5" id="KW-1185">Reference proteome</keyword>
<dbReference type="SMART" id="SM00850">
    <property type="entry name" value="LytTR"/>
    <property type="match status" value="1"/>
</dbReference>
<dbReference type="PROSITE" id="PS50110">
    <property type="entry name" value="RESPONSE_REGULATORY"/>
    <property type="match status" value="1"/>
</dbReference>
<dbReference type="GO" id="GO:0000156">
    <property type="term" value="F:phosphorelay response regulator activity"/>
    <property type="evidence" value="ECO:0007669"/>
    <property type="project" value="InterPro"/>
</dbReference>
<dbReference type="InterPro" id="IPR046947">
    <property type="entry name" value="LytR-like"/>
</dbReference>
<evidence type="ECO:0000259" key="3">
    <source>
        <dbReference type="PROSITE" id="PS50930"/>
    </source>
</evidence>
<dbReference type="PROSITE" id="PS50930">
    <property type="entry name" value="HTH_LYTTR"/>
    <property type="match status" value="1"/>
</dbReference>
<dbReference type="RefSeq" id="WP_114436209.1">
    <property type="nucleotide sequence ID" value="NZ_QPIZ01000002.1"/>
</dbReference>
<dbReference type="SMART" id="SM00448">
    <property type="entry name" value="REC"/>
    <property type="match status" value="1"/>
</dbReference>
<dbReference type="AlphaFoldDB" id="A0A368VCN0"/>
<comment type="caution">
    <text evidence="4">The sequence shown here is derived from an EMBL/GenBank/DDBJ whole genome shotgun (WGS) entry which is preliminary data.</text>
</comment>
<feature type="modified residue" description="4-aspartylphosphate" evidence="1">
    <location>
        <position position="57"/>
    </location>
</feature>
<dbReference type="Gene3D" id="2.40.50.1020">
    <property type="entry name" value="LytTr DNA-binding domain"/>
    <property type="match status" value="1"/>
</dbReference>
<protein>
    <submittedName>
        <fullName evidence="4">LytTR family two component transcriptional regulator</fullName>
    </submittedName>
</protein>
<dbReference type="SUPFAM" id="SSF52172">
    <property type="entry name" value="CheY-like"/>
    <property type="match status" value="1"/>
</dbReference>
<dbReference type="GO" id="GO:0003677">
    <property type="term" value="F:DNA binding"/>
    <property type="evidence" value="ECO:0007669"/>
    <property type="project" value="InterPro"/>
</dbReference>
<organism evidence="4 5">
    <name type="scientific">Marinilabilia salmonicolor</name>
    <dbReference type="NCBI Taxonomy" id="989"/>
    <lineage>
        <taxon>Bacteria</taxon>
        <taxon>Pseudomonadati</taxon>
        <taxon>Bacteroidota</taxon>
        <taxon>Bacteroidia</taxon>
        <taxon>Marinilabiliales</taxon>
        <taxon>Marinilabiliaceae</taxon>
        <taxon>Marinilabilia</taxon>
    </lineage>
</organism>
<evidence type="ECO:0000313" key="4">
    <source>
        <dbReference type="EMBL" id="RCW38872.1"/>
    </source>
</evidence>
<evidence type="ECO:0000259" key="2">
    <source>
        <dbReference type="PROSITE" id="PS50110"/>
    </source>
</evidence>
<dbReference type="Proteomes" id="UP000252733">
    <property type="component" value="Unassembled WGS sequence"/>
</dbReference>
<dbReference type="Pfam" id="PF04397">
    <property type="entry name" value="LytTR"/>
    <property type="match status" value="1"/>
</dbReference>
<gene>
    <name evidence="4" type="ORF">DFO77_10226</name>
</gene>
<evidence type="ECO:0000313" key="5">
    <source>
        <dbReference type="Proteomes" id="UP000252733"/>
    </source>
</evidence>
<dbReference type="Gene3D" id="3.40.50.2300">
    <property type="match status" value="1"/>
</dbReference>
<name>A0A368VCN0_9BACT</name>
<accession>A0A368VCN0</accession>
<proteinExistence type="predicted"/>
<reference evidence="4 5" key="1">
    <citation type="submission" date="2018-07" db="EMBL/GenBank/DDBJ databases">
        <title>Freshwater and sediment microbial communities from various areas in North America, analyzing microbe dynamics in response to fracking.</title>
        <authorList>
            <person name="Lamendella R."/>
        </authorList>
    </citation>
    <scope>NUCLEOTIDE SEQUENCE [LARGE SCALE GENOMIC DNA]</scope>
    <source>
        <strain evidence="4 5">160A</strain>
    </source>
</reference>
<evidence type="ECO:0000256" key="1">
    <source>
        <dbReference type="PROSITE-ProRule" id="PRU00169"/>
    </source>
</evidence>
<feature type="domain" description="Response regulatory" evidence="2">
    <location>
        <begin position="4"/>
        <end position="118"/>
    </location>
</feature>
<sequence length="263" mass="30880">MNYKALIVEDEPLLSRALRKQIEHLRPDIMIDDELRTVEDTVKWLKNNPEPAIIFMDIQLADGICFSIFNQADVSNKAIIFTTAYNEYAIEAFDINSVAYLLKPIKIDELRKVFIKLEKISQVMESRLTSAQKIDYSKLAEEVTRQQNKFRKRFLVAKADAYKQIPVEDIAFFMVEDKITIAVTFKNRQHIIDWTLSDLEEELNPDDFLRMNRQFIINLNAIERVENYFNSKLIIKLITGLETPERIVVSREKATMVKNWLDR</sequence>
<dbReference type="InterPro" id="IPR007492">
    <property type="entry name" value="LytTR_DNA-bd_dom"/>
</dbReference>
<dbReference type="InterPro" id="IPR011006">
    <property type="entry name" value="CheY-like_superfamily"/>
</dbReference>
<feature type="domain" description="HTH LytTR-type" evidence="3">
    <location>
        <begin position="154"/>
        <end position="263"/>
    </location>
</feature>
<dbReference type="Pfam" id="PF00072">
    <property type="entry name" value="Response_reg"/>
    <property type="match status" value="1"/>
</dbReference>